<keyword evidence="2" id="KW-1185">Reference proteome</keyword>
<dbReference type="Proteomes" id="UP001320119">
    <property type="component" value="Chromosome"/>
</dbReference>
<dbReference type="AlphaFoldDB" id="A0AAN1WI63"/>
<name>A0AAN1WI63_9GAMM</name>
<gene>
    <name evidence="1" type="ORF">MARGE09_P2237</name>
</gene>
<dbReference type="KEGG" id="marq:MARGE09_P2237"/>
<evidence type="ECO:0008006" key="3">
    <source>
        <dbReference type="Google" id="ProtNLM"/>
    </source>
</evidence>
<evidence type="ECO:0000313" key="2">
    <source>
        <dbReference type="Proteomes" id="UP001320119"/>
    </source>
</evidence>
<dbReference type="Pfam" id="PF07308">
    <property type="entry name" value="DUF1456"/>
    <property type="match status" value="2"/>
</dbReference>
<dbReference type="EMBL" id="AP023086">
    <property type="protein sequence ID" value="BCD98036.1"/>
    <property type="molecule type" value="Genomic_DNA"/>
</dbReference>
<dbReference type="RefSeq" id="WP_236982101.1">
    <property type="nucleotide sequence ID" value="NZ_AP023086.1"/>
</dbReference>
<evidence type="ECO:0000313" key="1">
    <source>
        <dbReference type="EMBL" id="BCD98036.1"/>
    </source>
</evidence>
<sequence>MLNNDILRRLRYTFDFTDTQMITLFQHGGSTVTREQVSSWLKKEDAQGFVSLNDKNLAIFLNGLIIDKRGAREEQPPKPEAKLTNNMVMMKLKIALNLRADDVLALLALANFKISKHELSAFFRRAGHKQYRECLDQVLRNFLQGMQLKYHDKVEGRAFDWGEH</sequence>
<accession>A0AAN1WI63</accession>
<dbReference type="PANTHER" id="PTHR37805">
    <property type="entry name" value="CYTOPLASMIC PROTEIN-RELATED"/>
    <property type="match status" value="1"/>
</dbReference>
<dbReference type="InterPro" id="IPR009921">
    <property type="entry name" value="YehS-like"/>
</dbReference>
<protein>
    <recommendedName>
        <fullName evidence="3">DUF1456 family protein</fullName>
    </recommendedName>
</protein>
<reference evidence="1 2" key="1">
    <citation type="journal article" date="2022" name="IScience">
        <title>An ultrasensitive nanofiber-based assay for enzymatic hydrolysis and deep-sea microbial degradation of cellulose.</title>
        <authorList>
            <person name="Tsudome M."/>
            <person name="Tachioka M."/>
            <person name="Miyazaki M."/>
            <person name="Uchimura K."/>
            <person name="Tsuda M."/>
            <person name="Takaki Y."/>
            <person name="Deguchi S."/>
        </authorList>
    </citation>
    <scope>NUCLEOTIDE SEQUENCE [LARGE SCALE GENOMIC DNA]</scope>
    <source>
        <strain evidence="1 2">GE09</strain>
    </source>
</reference>
<organism evidence="1 2">
    <name type="scientific">Marinagarivorans cellulosilyticus</name>
    <dbReference type="NCBI Taxonomy" id="2721545"/>
    <lineage>
        <taxon>Bacteria</taxon>
        <taxon>Pseudomonadati</taxon>
        <taxon>Pseudomonadota</taxon>
        <taxon>Gammaproteobacteria</taxon>
        <taxon>Cellvibrionales</taxon>
        <taxon>Cellvibrionaceae</taxon>
        <taxon>Marinagarivorans</taxon>
    </lineage>
</organism>
<proteinExistence type="predicted"/>
<dbReference type="PANTHER" id="PTHR37805:SF1">
    <property type="entry name" value="CYTOPLASMIC PROTEIN"/>
    <property type="match status" value="1"/>
</dbReference>